<dbReference type="Proteomes" id="UP001163293">
    <property type="component" value="Plasmid unnamed3"/>
</dbReference>
<feature type="compositionally biased region" description="Polar residues" evidence="1">
    <location>
        <begin position="1"/>
        <end position="17"/>
    </location>
</feature>
<evidence type="ECO:0000313" key="2">
    <source>
        <dbReference type="EMBL" id="UYW00061.1"/>
    </source>
</evidence>
<dbReference type="InterPro" id="IPR010985">
    <property type="entry name" value="Ribbon_hlx_hlx"/>
</dbReference>
<dbReference type="EMBL" id="CP101188">
    <property type="protein sequence ID" value="UYW00061.1"/>
    <property type="molecule type" value="Genomic_DNA"/>
</dbReference>
<dbReference type="GO" id="GO:0006355">
    <property type="term" value="P:regulation of DNA-templated transcription"/>
    <property type="evidence" value="ECO:0007669"/>
    <property type="project" value="InterPro"/>
</dbReference>
<sequence length="75" mass="8412">MSSFSKLSTGRPSQSATAKAKLMESLKDEVPAEQLQRVNFEVPRSKHAKLKILAAKRNQSVKEFLTAYIDSFPDE</sequence>
<proteinExistence type="predicted"/>
<keyword evidence="2" id="KW-0614">Plasmid</keyword>
<keyword evidence="3" id="KW-1185">Reference proteome</keyword>
<dbReference type="AlphaFoldDB" id="A0AAX3EQ33"/>
<dbReference type="RefSeq" id="WP_045732620.1">
    <property type="nucleotide sequence ID" value="NZ_CP094491.1"/>
</dbReference>
<evidence type="ECO:0000313" key="3">
    <source>
        <dbReference type="Proteomes" id="UP001163293"/>
    </source>
</evidence>
<reference evidence="2" key="1">
    <citation type="submission" date="2022-07" db="EMBL/GenBank/DDBJ databases">
        <authorList>
            <person name="Wu T."/>
        </authorList>
    </citation>
    <scope>NUCLEOTIDE SEQUENCE</scope>
    <source>
        <strain evidence="2">SD-1</strain>
        <plasmid evidence="2">unnamed3</plasmid>
    </source>
</reference>
<geneLocation type="plasmid" evidence="2 3">
    <name>unnamed3</name>
</geneLocation>
<dbReference type="Gene3D" id="1.10.1220.10">
    <property type="entry name" value="Met repressor-like"/>
    <property type="match status" value="1"/>
</dbReference>
<dbReference type="SUPFAM" id="SSF47598">
    <property type="entry name" value="Ribbon-helix-helix"/>
    <property type="match status" value="1"/>
</dbReference>
<name>A0AAX3EQ33_PAEUR</name>
<accession>A0AAX3EQ33</accession>
<evidence type="ECO:0000256" key="1">
    <source>
        <dbReference type="SAM" id="MobiDB-lite"/>
    </source>
</evidence>
<organism evidence="2 3">
    <name type="scientific">Paenarthrobacter ureafaciens</name>
    <dbReference type="NCBI Taxonomy" id="37931"/>
    <lineage>
        <taxon>Bacteria</taxon>
        <taxon>Bacillati</taxon>
        <taxon>Actinomycetota</taxon>
        <taxon>Actinomycetes</taxon>
        <taxon>Micrococcales</taxon>
        <taxon>Micrococcaceae</taxon>
        <taxon>Paenarthrobacter</taxon>
    </lineage>
</organism>
<gene>
    <name evidence="2" type="ORF">NL394_23230</name>
</gene>
<evidence type="ECO:0008006" key="4">
    <source>
        <dbReference type="Google" id="ProtNLM"/>
    </source>
</evidence>
<feature type="region of interest" description="Disordered" evidence="1">
    <location>
        <begin position="1"/>
        <end position="22"/>
    </location>
</feature>
<protein>
    <recommendedName>
        <fullName evidence="4">Partitioning protein ParB</fullName>
    </recommendedName>
</protein>
<dbReference type="InterPro" id="IPR013321">
    <property type="entry name" value="Arc_rbn_hlx_hlx"/>
</dbReference>